<dbReference type="Proteomes" id="UP001469553">
    <property type="component" value="Unassembled WGS sequence"/>
</dbReference>
<accession>A0ABV1AEM3</accession>
<reference evidence="1 2" key="1">
    <citation type="submission" date="2021-06" db="EMBL/GenBank/DDBJ databases">
        <authorList>
            <person name="Palmer J.M."/>
        </authorList>
    </citation>
    <scope>NUCLEOTIDE SEQUENCE [LARGE SCALE GENOMIC DNA]</scope>
    <source>
        <strain evidence="1 2">AS_MEX2019</strain>
        <tissue evidence="1">Muscle</tissue>
    </source>
</reference>
<sequence>MWFVSVHGVLTFIQYLPQKQESLFPCSGRKLTREVDKLRFLKFSFNIVYDFSQLAEVSSTTTNRELRYSIAAQLSLSSPEGYGLYMKATHKVGLGNVRDQLLFLILLT</sequence>
<protein>
    <submittedName>
        <fullName evidence="1">Uncharacterized protein</fullName>
    </submittedName>
</protein>
<keyword evidence="2" id="KW-1185">Reference proteome</keyword>
<evidence type="ECO:0000313" key="1">
    <source>
        <dbReference type="EMBL" id="MEQ2316721.1"/>
    </source>
</evidence>
<organism evidence="1 2">
    <name type="scientific">Ameca splendens</name>
    <dbReference type="NCBI Taxonomy" id="208324"/>
    <lineage>
        <taxon>Eukaryota</taxon>
        <taxon>Metazoa</taxon>
        <taxon>Chordata</taxon>
        <taxon>Craniata</taxon>
        <taxon>Vertebrata</taxon>
        <taxon>Euteleostomi</taxon>
        <taxon>Actinopterygii</taxon>
        <taxon>Neopterygii</taxon>
        <taxon>Teleostei</taxon>
        <taxon>Neoteleostei</taxon>
        <taxon>Acanthomorphata</taxon>
        <taxon>Ovalentaria</taxon>
        <taxon>Atherinomorphae</taxon>
        <taxon>Cyprinodontiformes</taxon>
        <taxon>Goodeidae</taxon>
        <taxon>Ameca</taxon>
    </lineage>
</organism>
<evidence type="ECO:0000313" key="2">
    <source>
        <dbReference type="Proteomes" id="UP001469553"/>
    </source>
</evidence>
<dbReference type="Gene3D" id="3.10.20.90">
    <property type="entry name" value="Phosphatidylinositol 3-kinase Catalytic Subunit, Chain A, domain 1"/>
    <property type="match status" value="1"/>
</dbReference>
<name>A0ABV1AEM3_9TELE</name>
<comment type="caution">
    <text evidence="1">The sequence shown here is derived from an EMBL/GenBank/DDBJ whole genome shotgun (WGS) entry which is preliminary data.</text>
</comment>
<gene>
    <name evidence="1" type="ORF">AMECASPLE_035478</name>
</gene>
<proteinExistence type="predicted"/>
<dbReference type="EMBL" id="JAHRIP010089924">
    <property type="protein sequence ID" value="MEQ2316721.1"/>
    <property type="molecule type" value="Genomic_DNA"/>
</dbReference>